<proteinExistence type="predicted"/>
<name>A0A2L1CB39_METMI</name>
<dbReference type="EMBL" id="CP026606">
    <property type="protein sequence ID" value="AVB76106.1"/>
    <property type="molecule type" value="Genomic_DNA"/>
</dbReference>
<accession>A0A2L1CB39</accession>
<evidence type="ECO:0000313" key="1">
    <source>
        <dbReference type="EMBL" id="AVB76106.1"/>
    </source>
</evidence>
<dbReference type="Proteomes" id="UP000239462">
    <property type="component" value="Chromosome"/>
</dbReference>
<gene>
    <name evidence="1" type="ORF">MMJJ_06920</name>
</gene>
<reference evidence="2" key="1">
    <citation type="journal article" date="2018" name="Genome Announc.">
        <title>Complete Genome Sequence of the Methanococcus maripaludis Type Strain JJ (DSM 2067), a Model for Selenoprotein Synthesis in Archaea.</title>
        <authorList>
            <person name="Poehlein A."/>
            <person name="Heym D."/>
            <person name="Quitzke V."/>
            <person name="Fersch J."/>
            <person name="Daniel R."/>
            <person name="Rother M."/>
        </authorList>
    </citation>
    <scope>NUCLEOTIDE SEQUENCE [LARGE SCALE GENOMIC DNA]</scope>
    <source>
        <strain evidence="2">DSM 2067</strain>
    </source>
</reference>
<dbReference type="AlphaFoldDB" id="A0A2L1CB39"/>
<sequence length="93" mass="10686">MTVKKMKLFKIENEHDTKYIELEKVSKVLIGKLNNENKCNVKFYLSENSQSDICTLSEKELKTLTDILEKNVVNSVKSETNKLRVLPRSALGL</sequence>
<protein>
    <submittedName>
        <fullName evidence="1">Uncharacterized protein</fullName>
    </submittedName>
</protein>
<evidence type="ECO:0000313" key="2">
    <source>
        <dbReference type="Proteomes" id="UP000239462"/>
    </source>
</evidence>
<dbReference type="KEGG" id="mmad:MMJJ_06920"/>
<organism evidence="1 2">
    <name type="scientific">Methanococcus maripaludis</name>
    <name type="common">Methanococcus deltae</name>
    <dbReference type="NCBI Taxonomy" id="39152"/>
    <lineage>
        <taxon>Archaea</taxon>
        <taxon>Methanobacteriati</taxon>
        <taxon>Methanobacteriota</taxon>
        <taxon>Methanomada group</taxon>
        <taxon>Methanococci</taxon>
        <taxon>Methanococcales</taxon>
        <taxon>Methanococcaceae</taxon>
        <taxon>Methanococcus</taxon>
    </lineage>
</organism>